<evidence type="ECO:0000256" key="6">
    <source>
        <dbReference type="SAM" id="SignalP"/>
    </source>
</evidence>
<keyword evidence="5" id="KW-1015">Disulfide bond</keyword>
<name>A0A2I4CIB9_AUSLI</name>
<evidence type="ECO:0000256" key="2">
    <source>
        <dbReference type="ARBA" id="ARBA00022729"/>
    </source>
</evidence>
<feature type="signal peptide" evidence="6">
    <location>
        <begin position="1"/>
        <end position="21"/>
    </location>
</feature>
<dbReference type="PANTHER" id="PTHR24252">
    <property type="entry name" value="ACROSIN-RELATED"/>
    <property type="match status" value="1"/>
</dbReference>
<dbReference type="GO" id="GO:0006508">
    <property type="term" value="P:proteolysis"/>
    <property type="evidence" value="ECO:0007669"/>
    <property type="project" value="UniProtKB-KW"/>
</dbReference>
<keyword evidence="4" id="KW-0720">Serine protease</keyword>
<protein>
    <submittedName>
        <fullName evidence="9">Chymotrypsin-1</fullName>
    </submittedName>
</protein>
<evidence type="ECO:0000259" key="7">
    <source>
        <dbReference type="PROSITE" id="PS50240"/>
    </source>
</evidence>
<evidence type="ECO:0000256" key="4">
    <source>
        <dbReference type="ARBA" id="ARBA00022825"/>
    </source>
</evidence>
<feature type="chain" id="PRO_5014182787" evidence="6">
    <location>
        <begin position="22"/>
        <end position="275"/>
    </location>
</feature>
<evidence type="ECO:0000313" key="9">
    <source>
        <dbReference type="RefSeq" id="XP_013879740.1"/>
    </source>
</evidence>
<dbReference type="PANTHER" id="PTHR24252:SF7">
    <property type="entry name" value="HYALIN"/>
    <property type="match status" value="1"/>
</dbReference>
<evidence type="ECO:0000256" key="3">
    <source>
        <dbReference type="ARBA" id="ARBA00022801"/>
    </source>
</evidence>
<dbReference type="RefSeq" id="XP_013879740.1">
    <property type="nucleotide sequence ID" value="XM_014024286.1"/>
</dbReference>
<evidence type="ECO:0000256" key="1">
    <source>
        <dbReference type="ARBA" id="ARBA00022670"/>
    </source>
</evidence>
<dbReference type="Gene3D" id="2.40.10.10">
    <property type="entry name" value="Trypsin-like serine proteases"/>
    <property type="match status" value="1"/>
</dbReference>
<dbReference type="InterPro" id="IPR001314">
    <property type="entry name" value="Peptidase_S1A"/>
</dbReference>
<dbReference type="FunFam" id="2.40.10.10:FF:000024">
    <property type="entry name" value="Serine protease 53"/>
    <property type="match status" value="1"/>
</dbReference>
<dbReference type="STRING" id="52670.A0A2I4CIB9"/>
<organism evidence="8 9">
    <name type="scientific">Austrofundulus limnaeus</name>
    <name type="common">Annual killifish</name>
    <dbReference type="NCBI Taxonomy" id="52670"/>
    <lineage>
        <taxon>Eukaryota</taxon>
        <taxon>Metazoa</taxon>
        <taxon>Chordata</taxon>
        <taxon>Craniata</taxon>
        <taxon>Vertebrata</taxon>
        <taxon>Euteleostomi</taxon>
        <taxon>Actinopterygii</taxon>
        <taxon>Neopterygii</taxon>
        <taxon>Teleostei</taxon>
        <taxon>Neoteleostei</taxon>
        <taxon>Acanthomorphata</taxon>
        <taxon>Ovalentaria</taxon>
        <taxon>Atherinomorphae</taxon>
        <taxon>Cyprinodontiformes</taxon>
        <taxon>Rivulidae</taxon>
        <taxon>Austrofundulus</taxon>
    </lineage>
</organism>
<dbReference type="Proteomes" id="UP000192220">
    <property type="component" value="Unplaced"/>
</dbReference>
<proteinExistence type="predicted"/>
<dbReference type="InterPro" id="IPR009003">
    <property type="entry name" value="Peptidase_S1_PA"/>
</dbReference>
<dbReference type="PROSITE" id="PS50240">
    <property type="entry name" value="TRYPSIN_DOM"/>
    <property type="match status" value="1"/>
</dbReference>
<accession>A0A2I4CIB9</accession>
<dbReference type="PRINTS" id="PR00722">
    <property type="entry name" value="CHYMOTRYPSIN"/>
</dbReference>
<dbReference type="Pfam" id="PF00089">
    <property type="entry name" value="Trypsin"/>
    <property type="match status" value="1"/>
</dbReference>
<dbReference type="GeneID" id="106528989"/>
<dbReference type="AlphaFoldDB" id="A0A2I4CIB9"/>
<reference evidence="9" key="1">
    <citation type="submission" date="2025-08" db="UniProtKB">
        <authorList>
            <consortium name="RefSeq"/>
        </authorList>
    </citation>
    <scope>IDENTIFICATION</scope>
</reference>
<sequence length="275" mass="30187">MAACKLLTVLLLLHNTGGFLGAEVRSSIIGGKDSLKGQWPWMVHLNITTDNGLEKWRCGGTILNNFWLLTAGRCWDGQVNLIWRRVSVFIGAHALQQPAERYMGVRRVIRHTGYRRLINGYINDIALVQLKKKIQFSKLVSPVRLASGDDSFDSSSCWTTGWGKVGKVPLADPEILQEVQVEVLPPKECKATFPNLQDTMLCAGDRAGGKDSCNGDYGNPLVCQSDSGFVQVGIMSFGSSAGCGIQGHPSVYTKVSEYLPFINDYIHHEDASAEV</sequence>
<feature type="domain" description="Peptidase S1" evidence="7">
    <location>
        <begin position="28"/>
        <end position="267"/>
    </location>
</feature>
<gene>
    <name evidence="9" type="primary">LOC106528989</name>
</gene>
<dbReference type="SMART" id="SM00020">
    <property type="entry name" value="Tryp_SPc"/>
    <property type="match status" value="1"/>
</dbReference>
<dbReference type="KEGG" id="alim:106528989"/>
<evidence type="ECO:0000313" key="8">
    <source>
        <dbReference type="Proteomes" id="UP000192220"/>
    </source>
</evidence>
<evidence type="ECO:0000256" key="5">
    <source>
        <dbReference type="ARBA" id="ARBA00023157"/>
    </source>
</evidence>
<dbReference type="InterPro" id="IPR043504">
    <property type="entry name" value="Peptidase_S1_PA_chymotrypsin"/>
</dbReference>
<dbReference type="SUPFAM" id="SSF50494">
    <property type="entry name" value="Trypsin-like serine proteases"/>
    <property type="match status" value="1"/>
</dbReference>
<keyword evidence="2 6" id="KW-0732">Signal</keyword>
<dbReference type="InterPro" id="IPR001254">
    <property type="entry name" value="Trypsin_dom"/>
</dbReference>
<keyword evidence="8" id="KW-1185">Reference proteome</keyword>
<keyword evidence="1" id="KW-0645">Protease</keyword>
<keyword evidence="3" id="KW-0378">Hydrolase</keyword>
<dbReference type="OrthoDB" id="10002959at2759"/>
<dbReference type="InParanoid" id="A0A2I4CIB9"/>
<dbReference type="GO" id="GO:0004252">
    <property type="term" value="F:serine-type endopeptidase activity"/>
    <property type="evidence" value="ECO:0007669"/>
    <property type="project" value="InterPro"/>
</dbReference>
<dbReference type="CDD" id="cd00190">
    <property type="entry name" value="Tryp_SPc"/>
    <property type="match status" value="1"/>
</dbReference>